<keyword evidence="4" id="KW-0812">Transmembrane</keyword>
<accession>A0A8J8MEB5</accession>
<evidence type="ECO:0000259" key="5">
    <source>
        <dbReference type="PROSITE" id="PS01124"/>
    </source>
</evidence>
<dbReference type="PROSITE" id="PS00041">
    <property type="entry name" value="HTH_ARAC_FAMILY_1"/>
    <property type="match status" value="1"/>
</dbReference>
<dbReference type="SMART" id="SM00342">
    <property type="entry name" value="HTH_ARAC"/>
    <property type="match status" value="1"/>
</dbReference>
<evidence type="ECO:0000256" key="1">
    <source>
        <dbReference type="ARBA" id="ARBA00023015"/>
    </source>
</evidence>
<dbReference type="PANTHER" id="PTHR43280:SF2">
    <property type="entry name" value="HTH-TYPE TRANSCRIPTIONAL REGULATOR EXSA"/>
    <property type="match status" value="1"/>
</dbReference>
<keyword evidence="1" id="KW-0805">Transcription regulation</keyword>
<dbReference type="RefSeq" id="WP_212691382.1">
    <property type="nucleotide sequence ID" value="NZ_CP058561.1"/>
</dbReference>
<dbReference type="Gene3D" id="3.30.450.20">
    <property type="entry name" value="PAS domain"/>
    <property type="match status" value="1"/>
</dbReference>
<keyword evidence="4" id="KW-0472">Membrane</keyword>
<dbReference type="EMBL" id="CP058561">
    <property type="protein sequence ID" value="QUH31332.1"/>
    <property type="molecule type" value="Genomic_DNA"/>
</dbReference>
<dbReference type="SUPFAM" id="SSF46689">
    <property type="entry name" value="Homeodomain-like"/>
    <property type="match status" value="2"/>
</dbReference>
<name>A0A8J8MEB5_9FIRM</name>
<evidence type="ECO:0000256" key="2">
    <source>
        <dbReference type="ARBA" id="ARBA00023125"/>
    </source>
</evidence>
<dbReference type="AlphaFoldDB" id="A0A8J8MEB5"/>
<proteinExistence type="predicted"/>
<keyword evidence="7" id="KW-1185">Reference proteome</keyword>
<feature type="transmembrane region" description="Helical" evidence="4">
    <location>
        <begin position="18"/>
        <end position="38"/>
    </location>
</feature>
<dbReference type="Proteomes" id="UP000677305">
    <property type="component" value="Chromosome"/>
</dbReference>
<dbReference type="Gene3D" id="1.10.10.60">
    <property type="entry name" value="Homeodomain-like"/>
    <property type="match status" value="2"/>
</dbReference>
<keyword evidence="2" id="KW-0238">DNA-binding</keyword>
<dbReference type="GO" id="GO:0003700">
    <property type="term" value="F:DNA-binding transcription factor activity"/>
    <property type="evidence" value="ECO:0007669"/>
    <property type="project" value="InterPro"/>
</dbReference>
<reference evidence="6 7" key="1">
    <citation type="submission" date="2020-07" db="EMBL/GenBank/DDBJ databases">
        <title>Vallitalea guaymasensis genome.</title>
        <authorList>
            <person name="Postec A."/>
        </authorList>
    </citation>
    <scope>NUCLEOTIDE SEQUENCE [LARGE SCALE GENOMIC DNA]</scope>
    <source>
        <strain evidence="6 7">Ra1766G1</strain>
    </source>
</reference>
<feature type="domain" description="HTH araC/xylS-type" evidence="5">
    <location>
        <begin position="649"/>
        <end position="748"/>
    </location>
</feature>
<organism evidence="6 7">
    <name type="scientific">Vallitalea guaymasensis</name>
    <dbReference type="NCBI Taxonomy" id="1185412"/>
    <lineage>
        <taxon>Bacteria</taxon>
        <taxon>Bacillati</taxon>
        <taxon>Bacillota</taxon>
        <taxon>Clostridia</taxon>
        <taxon>Lachnospirales</taxon>
        <taxon>Vallitaleaceae</taxon>
        <taxon>Vallitalea</taxon>
    </lineage>
</organism>
<dbReference type="Pfam" id="PF12833">
    <property type="entry name" value="HTH_18"/>
    <property type="match status" value="1"/>
</dbReference>
<dbReference type="PROSITE" id="PS01124">
    <property type="entry name" value="HTH_ARAC_FAMILY_2"/>
    <property type="match status" value="1"/>
</dbReference>
<dbReference type="InterPro" id="IPR018060">
    <property type="entry name" value="HTH_AraC"/>
</dbReference>
<evidence type="ECO:0000256" key="3">
    <source>
        <dbReference type="ARBA" id="ARBA00023163"/>
    </source>
</evidence>
<sequence>MKRLLYTYKRKNKMYIKLLMMIVFSIILAIVLTSSILYKSYENFGLSMIHKYESDKLAQTTYSATYMKTSASRLVMQLYVNRNIERFMYNYSVDMLEVKTSIDELISYKATGPFIHSIYIYNGKNNTFLTTISSEGVENNNDFFDKELVEILNNYQDYKILYPIPRKSPMPLMPVDENHYSNVYTFIYYTKPTNDKPLKSAIIVNVTEEWLQNMIKTMEINTDGEIFIINNEGVVVTGNNTYSMKSNISDKRFVQKILNSDKETGYFLDKVDGKKSVIHYNKSNSLDWKFISITPYKSIKYKVSKMKYLTLLVCMFILILGIACSILMSHRLWKPIKKILNKMNKLEKHKRESTYVLKNRMLKAMLQNKNSISIDNLDKLFNDFNIKLKRETPIALILFKIDDFIEIKDKYNYKDREVLKFAIMNIASEMCGHKYNHECINLEEDNVVLIMNVEENQLSFWVNDIREIIEKVQSAMNEYFELSISATISSVSDELSNIYNTYIDTLNNSQYRFYFGHRSILYEDELKELEEKDYEYPVQKEQQMIDSLMLGKIKDAKFYYEKIINETLNYSYYSMNQVLLQMSLAMSKVFNRMEKNYHCKFPFNFNSLFTEIGQLETIEKVNMKFLGFFDQIDEIIEENKSIKHNQLINEIIEMINENYKDMNLSVGIIADRYNMTANYLNRIFKKHTSVSVSQFINRTRLTKIKAMLETTSKPISEIAEECGFLNISYFYTLFKKEYGITANGYRMKAKQELNK</sequence>
<protein>
    <submittedName>
        <fullName evidence="6">AraC family transcriptional regulator</fullName>
    </submittedName>
</protein>
<dbReference type="InterPro" id="IPR018062">
    <property type="entry name" value="HTH_AraC-typ_CS"/>
</dbReference>
<dbReference type="KEGG" id="vgu:HYG85_21355"/>
<evidence type="ECO:0000256" key="4">
    <source>
        <dbReference type="SAM" id="Phobius"/>
    </source>
</evidence>
<keyword evidence="4" id="KW-1133">Transmembrane helix</keyword>
<dbReference type="InterPro" id="IPR009057">
    <property type="entry name" value="Homeodomain-like_sf"/>
</dbReference>
<dbReference type="PANTHER" id="PTHR43280">
    <property type="entry name" value="ARAC-FAMILY TRANSCRIPTIONAL REGULATOR"/>
    <property type="match status" value="1"/>
</dbReference>
<evidence type="ECO:0000313" key="6">
    <source>
        <dbReference type="EMBL" id="QUH31332.1"/>
    </source>
</evidence>
<evidence type="ECO:0000313" key="7">
    <source>
        <dbReference type="Proteomes" id="UP000677305"/>
    </source>
</evidence>
<gene>
    <name evidence="6" type="ORF">HYG85_21355</name>
</gene>
<keyword evidence="3" id="KW-0804">Transcription</keyword>
<dbReference type="GO" id="GO:0043565">
    <property type="term" value="F:sequence-specific DNA binding"/>
    <property type="evidence" value="ECO:0007669"/>
    <property type="project" value="InterPro"/>
</dbReference>
<feature type="transmembrane region" description="Helical" evidence="4">
    <location>
        <begin position="308"/>
        <end position="328"/>
    </location>
</feature>